<keyword evidence="2" id="KW-1185">Reference proteome</keyword>
<dbReference type="AlphaFoldDB" id="A0A3B0BYK6"/>
<sequence length="64" mass="6715">MKASALEPPAIFALQAEEPRGGQVPNRRVTAYEEQLGAEFGVSMDDVHLATAGTTTIPGDSAED</sequence>
<dbReference type="RefSeq" id="WP_120752855.1">
    <property type="nucleotide sequence ID" value="NZ_JBFADQ010000001.1"/>
</dbReference>
<organism evidence="1 2">
    <name type="scientific">Streptomyces klenkii</name>
    <dbReference type="NCBI Taxonomy" id="1420899"/>
    <lineage>
        <taxon>Bacteria</taxon>
        <taxon>Bacillati</taxon>
        <taxon>Actinomycetota</taxon>
        <taxon>Actinomycetes</taxon>
        <taxon>Kitasatosporales</taxon>
        <taxon>Streptomycetaceae</taxon>
        <taxon>Streptomyces</taxon>
    </lineage>
</organism>
<dbReference type="OrthoDB" id="9909899at2"/>
<comment type="caution">
    <text evidence="1">The sequence shown here is derived from an EMBL/GenBank/DDBJ whole genome shotgun (WGS) entry which is preliminary data.</text>
</comment>
<dbReference type="EMBL" id="RBAM01000001">
    <property type="protein sequence ID" value="RKN77239.1"/>
    <property type="molecule type" value="Genomic_DNA"/>
</dbReference>
<evidence type="ECO:0000313" key="1">
    <source>
        <dbReference type="EMBL" id="RKN77239.1"/>
    </source>
</evidence>
<evidence type="ECO:0000313" key="2">
    <source>
        <dbReference type="Proteomes" id="UP000270343"/>
    </source>
</evidence>
<protein>
    <submittedName>
        <fullName evidence="1">Uncharacterized protein</fullName>
    </submittedName>
</protein>
<accession>A0A3B0BYK6</accession>
<proteinExistence type="predicted"/>
<dbReference type="Proteomes" id="UP000270343">
    <property type="component" value="Unassembled WGS sequence"/>
</dbReference>
<gene>
    <name evidence="1" type="ORF">D7231_00365</name>
</gene>
<name>A0A3B0BYK6_9ACTN</name>
<reference evidence="1 2" key="1">
    <citation type="journal article" date="2015" name="Antonie Van Leeuwenhoek">
        <title>Streptomyces klenkii sp. nov., isolated from deep marine sediment.</title>
        <authorList>
            <person name="Veyisoglu A."/>
            <person name="Sahin N."/>
        </authorList>
    </citation>
    <scope>NUCLEOTIDE SEQUENCE [LARGE SCALE GENOMIC DNA]</scope>
    <source>
        <strain evidence="1 2">KCTC 29202</strain>
    </source>
</reference>